<comment type="similarity">
    <text evidence="2 10">Belongs to the outer membrane factor (OMF) (TC 1.B.17) family.</text>
</comment>
<dbReference type="EMBL" id="FOFS01000005">
    <property type="protein sequence ID" value="SEQ29743.1"/>
    <property type="molecule type" value="Genomic_DNA"/>
</dbReference>
<keyword evidence="13" id="KW-1185">Reference proteome</keyword>
<keyword evidence="4 10" id="KW-0812">Transmembrane</keyword>
<dbReference type="PANTHER" id="PTHR30203:SF20">
    <property type="entry name" value="MULTIDRUG RESISTANCE OUTER MEMBRANE PROTEIN MDTP-RELATED"/>
    <property type="match status" value="1"/>
</dbReference>
<keyword evidence="6 10" id="KW-0472">Membrane</keyword>
<evidence type="ECO:0000256" key="6">
    <source>
        <dbReference type="ARBA" id="ARBA00023136"/>
    </source>
</evidence>
<dbReference type="GO" id="GO:0009279">
    <property type="term" value="C:cell outer membrane"/>
    <property type="evidence" value="ECO:0007669"/>
    <property type="project" value="UniProtKB-SubCell"/>
</dbReference>
<evidence type="ECO:0000313" key="12">
    <source>
        <dbReference type="EMBL" id="SEQ29743.1"/>
    </source>
</evidence>
<keyword evidence="8 10" id="KW-0449">Lipoprotein</keyword>
<dbReference type="Pfam" id="PF02321">
    <property type="entry name" value="OEP"/>
    <property type="match status" value="2"/>
</dbReference>
<keyword evidence="7 10" id="KW-0564">Palmitate</keyword>
<dbReference type="Proteomes" id="UP000199233">
    <property type="component" value="Unassembled WGS sequence"/>
</dbReference>
<evidence type="ECO:0000256" key="9">
    <source>
        <dbReference type="ARBA" id="ARBA00037313"/>
    </source>
</evidence>
<reference evidence="12 13" key="1">
    <citation type="submission" date="2016-10" db="EMBL/GenBank/DDBJ databases">
        <authorList>
            <person name="de Groot N.N."/>
        </authorList>
    </citation>
    <scope>NUCLEOTIDE SEQUENCE [LARGE SCALE GENOMIC DNA]</scope>
    <source>
        <strain evidence="12 13">DSM 25927</strain>
    </source>
</reference>
<keyword evidence="3 10" id="KW-1134">Transmembrane beta strand</keyword>
<dbReference type="GO" id="GO:0015562">
    <property type="term" value="F:efflux transmembrane transporter activity"/>
    <property type="evidence" value="ECO:0007669"/>
    <property type="project" value="InterPro"/>
</dbReference>
<evidence type="ECO:0000256" key="5">
    <source>
        <dbReference type="ARBA" id="ARBA00022729"/>
    </source>
</evidence>
<evidence type="ECO:0000256" key="2">
    <source>
        <dbReference type="ARBA" id="ARBA00007613"/>
    </source>
</evidence>
<evidence type="ECO:0000313" key="13">
    <source>
        <dbReference type="Proteomes" id="UP000199233"/>
    </source>
</evidence>
<comment type="subcellular location">
    <subcellularLocation>
        <location evidence="10">Cell outer membrane</location>
        <topology evidence="10">Lipid-anchor</topology>
    </subcellularLocation>
    <subcellularLocation>
        <location evidence="1">Membrane</location>
    </subcellularLocation>
</comment>
<dbReference type="InterPro" id="IPR010131">
    <property type="entry name" value="MdtP/NodT-like"/>
</dbReference>
<evidence type="ECO:0000256" key="1">
    <source>
        <dbReference type="ARBA" id="ARBA00004370"/>
    </source>
</evidence>
<feature type="coiled-coil region" evidence="11">
    <location>
        <begin position="387"/>
        <end position="421"/>
    </location>
</feature>
<evidence type="ECO:0000256" key="3">
    <source>
        <dbReference type="ARBA" id="ARBA00022452"/>
    </source>
</evidence>
<dbReference type="Gene3D" id="2.20.200.10">
    <property type="entry name" value="Outer membrane efflux proteins (OEP)"/>
    <property type="match status" value="1"/>
</dbReference>
<dbReference type="Gene3D" id="1.20.1600.10">
    <property type="entry name" value="Outer membrane efflux proteins (OEP)"/>
    <property type="match status" value="1"/>
</dbReference>
<accession>A0A1H9EX14</accession>
<sequence length="483" mass="51730">MKPQRLSLIAAAALLGACVLPQKEAPRTQAIDTQQLGLAGAAFSAAPEAWWQSFGDAQLDALIAEALAHNPSLDEALARMRGAQAQSQAAAAGGKPRYALDGSVQRQRLSENYIYPPAASGFNPHGGGTYWFADLGLNLNWDLDFWGRQADLLRQARGEQQAVVLDHEAARLALAGAIAQAYVDLHRAYGLIDIATQSLTQRQTQLQLSQQRLQAGLDNALQLQNAQAQLAQAQVQLQQAQTARELAVHRLAALSGHGADAYAQLKRPQLKLDAALPLPEQLPIDLLAHRPDVLAARARVDAAGAGRDAARAAFYPDVSLKIFAGYQSVGLDQLLQAASAGYGAGPGLHLPLFDSQRLRADYRGATAQLDLVVAQYNQTVLDAVRDVADQLSQVSSLEQQLAQQQNRVQAAQRAQQLAQQRYGAGLGSRLPVLDLQLQTLGAQRELLDSSCQLITSRVSLLLMLGGSFHSDTQQAAVSGTPRS</sequence>
<dbReference type="InterPro" id="IPR003423">
    <property type="entry name" value="OMP_efflux"/>
</dbReference>
<proteinExistence type="inferred from homology"/>
<evidence type="ECO:0000256" key="4">
    <source>
        <dbReference type="ARBA" id="ARBA00022692"/>
    </source>
</evidence>
<evidence type="ECO:0000256" key="8">
    <source>
        <dbReference type="ARBA" id="ARBA00023288"/>
    </source>
</evidence>
<evidence type="ECO:0000256" key="10">
    <source>
        <dbReference type="RuleBase" id="RU362097"/>
    </source>
</evidence>
<dbReference type="STRING" id="489703.SAMN04488038_105171"/>
<evidence type="ECO:0000256" key="7">
    <source>
        <dbReference type="ARBA" id="ARBA00023139"/>
    </source>
</evidence>
<dbReference type="PROSITE" id="PS51257">
    <property type="entry name" value="PROKAR_LIPOPROTEIN"/>
    <property type="match status" value="1"/>
</dbReference>
<gene>
    <name evidence="12" type="ORF">SAMN04488038_105171</name>
</gene>
<dbReference type="RefSeq" id="WP_093284246.1">
    <property type="nucleotide sequence ID" value="NZ_FOFS01000005.1"/>
</dbReference>
<keyword evidence="11" id="KW-0175">Coiled coil</keyword>
<dbReference type="SUPFAM" id="SSF56954">
    <property type="entry name" value="Outer membrane efflux proteins (OEP)"/>
    <property type="match status" value="1"/>
</dbReference>
<protein>
    <submittedName>
        <fullName evidence="12">Efflux transporter, outer membrane factor (OMF) lipoprotein, NodT family</fullName>
    </submittedName>
</protein>
<dbReference type="PANTHER" id="PTHR30203">
    <property type="entry name" value="OUTER MEMBRANE CATION EFFLUX PROTEIN"/>
    <property type="match status" value="1"/>
</dbReference>
<organism evidence="12 13">
    <name type="scientific">Solimonas aquatica</name>
    <dbReference type="NCBI Taxonomy" id="489703"/>
    <lineage>
        <taxon>Bacteria</taxon>
        <taxon>Pseudomonadati</taxon>
        <taxon>Pseudomonadota</taxon>
        <taxon>Gammaproteobacteria</taxon>
        <taxon>Nevskiales</taxon>
        <taxon>Nevskiaceae</taxon>
        <taxon>Solimonas</taxon>
    </lineage>
</organism>
<comment type="function">
    <text evidence="9">Could be involved in resistance to puromycin, acriflavine and tetraphenylarsonium chloride.</text>
</comment>
<dbReference type="AlphaFoldDB" id="A0A1H9EX14"/>
<dbReference type="OrthoDB" id="9770517at2"/>
<keyword evidence="5" id="KW-0732">Signal</keyword>
<evidence type="ECO:0000256" key="11">
    <source>
        <dbReference type="SAM" id="Coils"/>
    </source>
</evidence>
<name>A0A1H9EX14_9GAMM</name>
<dbReference type="NCBIfam" id="TIGR01845">
    <property type="entry name" value="outer_NodT"/>
    <property type="match status" value="1"/>
</dbReference>